<gene>
    <name evidence="2" type="ORF">RhiXN_05461</name>
</gene>
<keyword evidence="1" id="KW-0732">Signal</keyword>
<evidence type="ECO:0000256" key="1">
    <source>
        <dbReference type="SAM" id="SignalP"/>
    </source>
</evidence>
<proteinExistence type="predicted"/>
<sequence length="185" mass="19655">MLHPTVAVQLLIFTTLGFNVPALAAPVHLDKSLTGRGGTQVLGYTAGTNTFSALTKPNTDLQPEHQGLGHYYANGANPTILLEDRTSPIDNTVLKAPRSDNDLLRPIREPPVKIKPFVELPKGPIPSAEKDTKDLSILIDKSTSFINGANLVSDASTQIFGASATIPDTGIIGNFKVKGLFGEAQ</sequence>
<dbReference type="AlphaFoldDB" id="A0A8H8STT7"/>
<dbReference type="RefSeq" id="XP_043177696.1">
    <property type="nucleotide sequence ID" value="XM_043325277.1"/>
</dbReference>
<dbReference type="KEGG" id="rsx:RhiXN_05461"/>
<accession>A0A8H8STT7</accession>
<dbReference type="EMBL" id="CP059659">
    <property type="protein sequence ID" value="QRW17459.1"/>
    <property type="molecule type" value="Genomic_DNA"/>
</dbReference>
<feature type="chain" id="PRO_5034688548" evidence="1">
    <location>
        <begin position="25"/>
        <end position="185"/>
    </location>
</feature>
<dbReference type="Proteomes" id="UP000650533">
    <property type="component" value="Chromosome 2"/>
</dbReference>
<name>A0A8H8STT7_9AGAM</name>
<protein>
    <submittedName>
        <fullName evidence="2">Uncharacterized protein</fullName>
    </submittedName>
</protein>
<reference evidence="2" key="1">
    <citation type="submission" date="2020-05" db="EMBL/GenBank/DDBJ databases">
        <title>Evolutionary and genomic comparisons of hybrid uninucleate and nonhybrid Rhizoctonia fungi.</title>
        <authorList>
            <person name="Li C."/>
            <person name="Chen X."/>
        </authorList>
    </citation>
    <scope>NUCLEOTIDE SEQUENCE</scope>
    <source>
        <strain evidence="2">AG-1 IA</strain>
    </source>
</reference>
<dbReference type="GeneID" id="67027740"/>
<feature type="signal peptide" evidence="1">
    <location>
        <begin position="1"/>
        <end position="24"/>
    </location>
</feature>
<organism evidence="2 3">
    <name type="scientific">Rhizoctonia solani</name>
    <dbReference type="NCBI Taxonomy" id="456999"/>
    <lineage>
        <taxon>Eukaryota</taxon>
        <taxon>Fungi</taxon>
        <taxon>Dikarya</taxon>
        <taxon>Basidiomycota</taxon>
        <taxon>Agaricomycotina</taxon>
        <taxon>Agaricomycetes</taxon>
        <taxon>Cantharellales</taxon>
        <taxon>Ceratobasidiaceae</taxon>
        <taxon>Rhizoctonia</taxon>
    </lineage>
</organism>
<evidence type="ECO:0000313" key="2">
    <source>
        <dbReference type="EMBL" id="QRW17459.1"/>
    </source>
</evidence>
<evidence type="ECO:0000313" key="3">
    <source>
        <dbReference type="Proteomes" id="UP000650533"/>
    </source>
</evidence>